<accession>A0ACB8ZJ64</accession>
<reference evidence="1 2" key="2">
    <citation type="journal article" date="2022" name="Mol. Ecol. Resour.">
        <title>The genomes of chicory, endive, great burdock and yacon provide insights into Asteraceae paleo-polyploidization history and plant inulin production.</title>
        <authorList>
            <person name="Fan W."/>
            <person name="Wang S."/>
            <person name="Wang H."/>
            <person name="Wang A."/>
            <person name="Jiang F."/>
            <person name="Liu H."/>
            <person name="Zhao H."/>
            <person name="Xu D."/>
            <person name="Zhang Y."/>
        </authorList>
    </citation>
    <scope>NUCLEOTIDE SEQUENCE [LARGE SCALE GENOMIC DNA]</scope>
    <source>
        <strain evidence="2">cv. Yunnan</strain>
        <tissue evidence="1">Leaves</tissue>
    </source>
</reference>
<dbReference type="Proteomes" id="UP001056120">
    <property type="component" value="Linkage Group LG26"/>
</dbReference>
<organism evidence="1 2">
    <name type="scientific">Smallanthus sonchifolius</name>
    <dbReference type="NCBI Taxonomy" id="185202"/>
    <lineage>
        <taxon>Eukaryota</taxon>
        <taxon>Viridiplantae</taxon>
        <taxon>Streptophyta</taxon>
        <taxon>Embryophyta</taxon>
        <taxon>Tracheophyta</taxon>
        <taxon>Spermatophyta</taxon>
        <taxon>Magnoliopsida</taxon>
        <taxon>eudicotyledons</taxon>
        <taxon>Gunneridae</taxon>
        <taxon>Pentapetalae</taxon>
        <taxon>asterids</taxon>
        <taxon>campanulids</taxon>
        <taxon>Asterales</taxon>
        <taxon>Asteraceae</taxon>
        <taxon>Asteroideae</taxon>
        <taxon>Heliantheae alliance</taxon>
        <taxon>Millerieae</taxon>
        <taxon>Smallanthus</taxon>
    </lineage>
</organism>
<proteinExistence type="predicted"/>
<protein>
    <submittedName>
        <fullName evidence="1">Uncharacterized protein</fullName>
    </submittedName>
</protein>
<keyword evidence="2" id="KW-1185">Reference proteome</keyword>
<evidence type="ECO:0000313" key="1">
    <source>
        <dbReference type="EMBL" id="KAI3696160.1"/>
    </source>
</evidence>
<sequence>MGRELHGCILQYVYHNIYIISLRWLYEQGVTIAVKSFNTERMKENLDIFDWCLTKEELNKIDQIPQCRHAYLIGSIVIEHNDVLAEIDADLD</sequence>
<name>A0ACB8ZJ64_9ASTR</name>
<evidence type="ECO:0000313" key="2">
    <source>
        <dbReference type="Proteomes" id="UP001056120"/>
    </source>
</evidence>
<reference evidence="2" key="1">
    <citation type="journal article" date="2022" name="Mol. Ecol. Resour.">
        <title>The genomes of chicory, endive, great burdock and yacon provide insights into Asteraceae palaeo-polyploidization history and plant inulin production.</title>
        <authorList>
            <person name="Fan W."/>
            <person name="Wang S."/>
            <person name="Wang H."/>
            <person name="Wang A."/>
            <person name="Jiang F."/>
            <person name="Liu H."/>
            <person name="Zhao H."/>
            <person name="Xu D."/>
            <person name="Zhang Y."/>
        </authorList>
    </citation>
    <scope>NUCLEOTIDE SEQUENCE [LARGE SCALE GENOMIC DNA]</scope>
    <source>
        <strain evidence="2">cv. Yunnan</strain>
    </source>
</reference>
<dbReference type="EMBL" id="CM042043">
    <property type="protein sequence ID" value="KAI3696160.1"/>
    <property type="molecule type" value="Genomic_DNA"/>
</dbReference>
<comment type="caution">
    <text evidence="1">The sequence shown here is derived from an EMBL/GenBank/DDBJ whole genome shotgun (WGS) entry which is preliminary data.</text>
</comment>
<gene>
    <name evidence="1" type="ORF">L1987_79170</name>
</gene>